<sequence length="670" mass="77490">MYNPQYPQPPYYNETSQHPPASITTTNEQYQANKGTVQANAQNYSTQRVSTHHLQSSHSHTCQHNQNCTMNYNNSTNQQHIQTYPHITPLIPQQPMQTYSNTHSHPQTITNSQYHNINHHSVDHQQHMHQHQNQDTRMPMESECDDNFITVTRKNKKAKTDHVHFKSTSTTSTTSTPSPTTDGSTSSTNTSSILTNNRSTNTNRSHSNIHTPNRTNNSFEPNEISSQARRYAETRYPFPPFIIKFTQDVDEKVIINSVLKHFNDIYKANIILAGHRLKEKRELLLFVDNRESFVMFFDDDKWPNTLNSIDYVKTRPNHLPPQFSIILRNVPIDRDINLLLEDIKIMYPEVVSIFRLSNKDKRPTTIVRLDIIGIKVIEDLLSKKHIYINNIRYPLTEYLVPAKVLVCTKCFQIGHFRSTCRSPMEFCRICGTAVDDLKEHKDKCNNKLKCIRCAGEHDSNDHRCPKIKNFRAILTKSLLNSAGPNNQNRNNATTNYWFNDQDFPVLNRNRCDSHQTSELHTANDNRIDDLINKMNKLEVNFEKILDLNNKYLDQTARTQLMLAKHDHELQLLQHDVTFQREFVSQFLSPLGQVLIDIIPILVTQDIIKDKTILYPSLTALINKLANDLPLWTNRFVLNETNKSKLSNDFHMINQDINSINNEAGVSTAPT</sequence>
<evidence type="ECO:0000313" key="3">
    <source>
        <dbReference type="EMBL" id="CAF1371473.1"/>
    </source>
</evidence>
<feature type="compositionally biased region" description="Polar residues" evidence="1">
    <location>
        <begin position="212"/>
        <end position="221"/>
    </location>
</feature>
<evidence type="ECO:0000313" key="8">
    <source>
        <dbReference type="Proteomes" id="UP000663824"/>
    </source>
</evidence>
<dbReference type="OrthoDB" id="9995323at2759"/>
<reference evidence="4" key="1">
    <citation type="submission" date="2021-02" db="EMBL/GenBank/DDBJ databases">
        <authorList>
            <person name="Nowell W R."/>
        </authorList>
    </citation>
    <scope>NUCLEOTIDE SEQUENCE</scope>
</reference>
<evidence type="ECO:0000313" key="6">
    <source>
        <dbReference type="EMBL" id="CAF4061405.1"/>
    </source>
</evidence>
<dbReference type="Proteomes" id="UP000663855">
    <property type="component" value="Unassembled WGS sequence"/>
</dbReference>
<dbReference type="EMBL" id="CAJNOV010009575">
    <property type="protein sequence ID" value="CAF1371473.1"/>
    <property type="molecule type" value="Genomic_DNA"/>
</dbReference>
<feature type="region of interest" description="Disordered" evidence="1">
    <location>
        <begin position="155"/>
        <end position="221"/>
    </location>
</feature>
<dbReference type="Proteomes" id="UP000676336">
    <property type="component" value="Unassembled WGS sequence"/>
</dbReference>
<dbReference type="EMBL" id="CAJNRE010013335">
    <property type="protein sequence ID" value="CAF2117798.1"/>
    <property type="molecule type" value="Genomic_DNA"/>
</dbReference>
<dbReference type="AlphaFoldDB" id="A0A816UU48"/>
<feature type="compositionally biased region" description="Low complexity" evidence="1">
    <location>
        <begin position="167"/>
        <end position="211"/>
    </location>
</feature>
<organism evidence="4 8">
    <name type="scientific">Rotaria magnacalcarata</name>
    <dbReference type="NCBI Taxonomy" id="392030"/>
    <lineage>
        <taxon>Eukaryota</taxon>
        <taxon>Metazoa</taxon>
        <taxon>Spiralia</taxon>
        <taxon>Gnathifera</taxon>
        <taxon>Rotifera</taxon>
        <taxon>Eurotatoria</taxon>
        <taxon>Bdelloidea</taxon>
        <taxon>Philodinida</taxon>
        <taxon>Philodinidae</taxon>
        <taxon>Rotaria</taxon>
    </lineage>
</organism>
<protein>
    <submittedName>
        <fullName evidence="4">Uncharacterized protein</fullName>
    </submittedName>
</protein>
<dbReference type="EMBL" id="CAJNOW010000523">
    <property type="protein sequence ID" value="CAF1280502.1"/>
    <property type="molecule type" value="Genomic_DNA"/>
</dbReference>
<accession>A0A816UU48</accession>
<dbReference type="EMBL" id="CAJOBI010007026">
    <property type="protein sequence ID" value="CAF4075462.1"/>
    <property type="molecule type" value="Genomic_DNA"/>
</dbReference>
<dbReference type="Proteomes" id="UP000663824">
    <property type="component" value="Unassembled WGS sequence"/>
</dbReference>
<dbReference type="EMBL" id="CAJOBJ010006474">
    <property type="protein sequence ID" value="CAF4061405.1"/>
    <property type="molecule type" value="Genomic_DNA"/>
</dbReference>
<gene>
    <name evidence="5" type="ORF">BYL167_LOCUS12195</name>
    <name evidence="3" type="ORF">CJN711_LOCUS20465</name>
    <name evidence="6" type="ORF">GIL414_LOCUS14984</name>
    <name evidence="2" type="ORF">KQP761_LOCUS3756</name>
    <name evidence="4" type="ORF">MBJ925_LOCUS25343</name>
    <name evidence="7" type="ORF">SMN809_LOCUS15995</name>
</gene>
<dbReference type="EMBL" id="CAJOBH010003973">
    <property type="protein sequence ID" value="CAF3973148.1"/>
    <property type="molecule type" value="Genomic_DNA"/>
</dbReference>
<evidence type="ECO:0000313" key="4">
    <source>
        <dbReference type="EMBL" id="CAF2117798.1"/>
    </source>
</evidence>
<feature type="compositionally biased region" description="Pro residues" evidence="1">
    <location>
        <begin position="1"/>
        <end position="10"/>
    </location>
</feature>
<dbReference type="Proteomes" id="UP000681720">
    <property type="component" value="Unassembled WGS sequence"/>
</dbReference>
<evidence type="ECO:0000313" key="7">
    <source>
        <dbReference type="EMBL" id="CAF4075462.1"/>
    </source>
</evidence>
<comment type="caution">
    <text evidence="4">The sequence shown here is derived from an EMBL/GenBank/DDBJ whole genome shotgun (WGS) entry which is preliminary data.</text>
</comment>
<feature type="region of interest" description="Disordered" evidence="1">
    <location>
        <begin position="1"/>
        <end position="20"/>
    </location>
</feature>
<evidence type="ECO:0000313" key="2">
    <source>
        <dbReference type="EMBL" id="CAF1280502.1"/>
    </source>
</evidence>
<evidence type="ECO:0000313" key="5">
    <source>
        <dbReference type="EMBL" id="CAF3973148.1"/>
    </source>
</evidence>
<dbReference type="Proteomes" id="UP000663834">
    <property type="component" value="Unassembled WGS sequence"/>
</dbReference>
<evidence type="ECO:0000256" key="1">
    <source>
        <dbReference type="SAM" id="MobiDB-lite"/>
    </source>
</evidence>
<name>A0A816UU48_9BILA</name>
<dbReference type="Proteomes" id="UP000681967">
    <property type="component" value="Unassembled WGS sequence"/>
</dbReference>
<proteinExistence type="predicted"/>